<evidence type="ECO:0000259" key="3">
    <source>
        <dbReference type="Pfam" id="PF17482"/>
    </source>
</evidence>
<feature type="domain" description="Tail sheath protein Gp18-like" evidence="4">
    <location>
        <begin position="28"/>
        <end position="88"/>
    </location>
</feature>
<name>A0A9X0ZVH6_NEIEL</name>
<gene>
    <name evidence="5" type="ORF">J8641_04430</name>
</gene>
<dbReference type="InterPro" id="IPR052042">
    <property type="entry name" value="Tail_sheath_structural"/>
</dbReference>
<evidence type="ECO:0000259" key="4">
    <source>
        <dbReference type="Pfam" id="PF22671"/>
    </source>
</evidence>
<dbReference type="Pfam" id="PF17482">
    <property type="entry name" value="Phage_sheath_1C"/>
    <property type="match status" value="1"/>
</dbReference>
<dbReference type="InterPro" id="IPR035089">
    <property type="entry name" value="Phage_sheath_subtilisin"/>
</dbReference>
<sequence>MAQANRHHGVTTTESTEGVRYISDISTAVIGMVCTADDADTAAFPLNKPVFYASAADVIGKAGDKGTLAKSLDGIIDQADAQIVIVRVPHDANADKLKANVIGTNSGGVPTGIQALRRAKSLCGFAPKILGAPELDSQAVAAELVGVAQATRAFVYASAGGAAGLDEVKAYRANFGQREIMLVDNEFTAFDPVSKTDVKAATIARILGLRAKLDQQIGWHKSISNGLINGVTGLRYARSFDLLDKNCEANVLNNNDITTLIREDGFRVWGNRTCSEDPMTAFEVAVRSAQVIQETIASAFLWAMDKQMSMGLLQDIIMGVNAKLAEYVGQGRILGARVFISDKKVTAEAIGAGIFGIDYEWTYVPPLENLQFHQHNTGTFFVNLAEKAVEFGRTLKPSTI</sequence>
<dbReference type="RefSeq" id="WP_214037509.1">
    <property type="nucleotide sequence ID" value="NZ_JAGJWT010000002.1"/>
</dbReference>
<accession>A0A9X0ZVH6</accession>
<dbReference type="Proteomes" id="UP000708805">
    <property type="component" value="Unassembled WGS sequence"/>
</dbReference>
<dbReference type="Pfam" id="PF04984">
    <property type="entry name" value="Phage_sheath_1"/>
    <property type="match status" value="1"/>
</dbReference>
<evidence type="ECO:0000313" key="5">
    <source>
        <dbReference type="EMBL" id="MBS9340076.1"/>
    </source>
</evidence>
<reference evidence="5" key="1">
    <citation type="submission" date="2021-04" db="EMBL/GenBank/DDBJ databases">
        <title>Genomic characterization of endocarditis-associated Neisseria elongata subsp. nitroreducens.</title>
        <authorList>
            <person name="Schorner M."/>
            <person name="Passarelli-Araujo H."/>
            <person name="Scheffer M."/>
            <person name="Barazzetti F."/>
            <person name="Martins J."/>
            <person name="Machado H."/>
            <person name="Palmeiro J."/>
            <person name="Bazzo M."/>
        </authorList>
    </citation>
    <scope>NUCLEOTIDE SEQUENCE</scope>
    <source>
        <strain evidence="5">Nel_M001</strain>
    </source>
</reference>
<dbReference type="PANTHER" id="PTHR35861">
    <property type="match status" value="1"/>
</dbReference>
<dbReference type="AlphaFoldDB" id="A0A9X0ZVH6"/>
<feature type="domain" description="Tail sheath protein subtilisin-like" evidence="2">
    <location>
        <begin position="110"/>
        <end position="274"/>
    </location>
</feature>
<comment type="caution">
    <text evidence="5">The sequence shown here is derived from an EMBL/GenBank/DDBJ whole genome shotgun (WGS) entry which is preliminary data.</text>
</comment>
<feature type="domain" description="Tail sheath protein C-terminal" evidence="3">
    <location>
        <begin position="276"/>
        <end position="374"/>
    </location>
</feature>
<dbReference type="PANTHER" id="PTHR35861:SF1">
    <property type="entry name" value="PHAGE TAIL SHEATH PROTEIN"/>
    <property type="match status" value="1"/>
</dbReference>
<protein>
    <submittedName>
        <fullName evidence="5">Phage tail sheath subtilisin-like domain-containing protein</fullName>
    </submittedName>
</protein>
<dbReference type="InterPro" id="IPR054564">
    <property type="entry name" value="Gp18_domIII_N"/>
</dbReference>
<organism evidence="5 6">
    <name type="scientific">Neisseria elongata subsp. nitroreducens</name>
    <dbReference type="NCBI Taxonomy" id="90367"/>
    <lineage>
        <taxon>Bacteria</taxon>
        <taxon>Pseudomonadati</taxon>
        <taxon>Pseudomonadota</taxon>
        <taxon>Betaproteobacteria</taxon>
        <taxon>Neisseriales</taxon>
        <taxon>Neisseriaceae</taxon>
        <taxon>Neisseria</taxon>
    </lineage>
</organism>
<dbReference type="EMBL" id="JAGJWT010000002">
    <property type="protein sequence ID" value="MBS9340076.1"/>
    <property type="molecule type" value="Genomic_DNA"/>
</dbReference>
<evidence type="ECO:0000313" key="6">
    <source>
        <dbReference type="Proteomes" id="UP000708805"/>
    </source>
</evidence>
<proteinExistence type="inferred from homology"/>
<evidence type="ECO:0000256" key="1">
    <source>
        <dbReference type="ARBA" id="ARBA00008005"/>
    </source>
</evidence>
<evidence type="ECO:0000259" key="2">
    <source>
        <dbReference type="Pfam" id="PF04984"/>
    </source>
</evidence>
<comment type="similarity">
    <text evidence="1">Belongs to the myoviridae tail sheath protein family.</text>
</comment>
<dbReference type="InterPro" id="IPR020287">
    <property type="entry name" value="Tail_sheath_C"/>
</dbReference>
<dbReference type="Pfam" id="PF22671">
    <property type="entry name" value="Gp18_domIII_N"/>
    <property type="match status" value="1"/>
</dbReference>